<feature type="transmembrane region" description="Helical" evidence="1">
    <location>
        <begin position="21"/>
        <end position="40"/>
    </location>
</feature>
<feature type="transmembrane region" description="Helical" evidence="1">
    <location>
        <begin position="208"/>
        <end position="232"/>
    </location>
</feature>
<comment type="caution">
    <text evidence="2">The sequence shown here is derived from an EMBL/GenBank/DDBJ whole genome shotgun (WGS) entry which is preliminary data.</text>
</comment>
<dbReference type="EMBL" id="AHEA01000015">
    <property type="protein sequence ID" value="EJQ83872.1"/>
    <property type="molecule type" value="Genomic_DNA"/>
</dbReference>
<keyword evidence="1" id="KW-0472">Membrane</keyword>
<dbReference type="AlphaFoldDB" id="J8DXF4"/>
<gene>
    <name evidence="2" type="ORF">IGC_01398</name>
</gene>
<evidence type="ECO:0000313" key="2">
    <source>
        <dbReference type="EMBL" id="EJQ83872.1"/>
    </source>
</evidence>
<keyword evidence="1" id="KW-1133">Transmembrane helix</keyword>
<name>J8DXF4_BACCE</name>
<reference evidence="2 3" key="1">
    <citation type="submission" date="2012-04" db="EMBL/GenBank/DDBJ databases">
        <title>The Genome Sequence of Bacillus cereus HuA4-10.</title>
        <authorList>
            <consortium name="The Broad Institute Genome Sequencing Platform"/>
            <consortium name="The Broad Institute Genome Sequencing Center for Infectious Disease"/>
            <person name="Feldgarden M."/>
            <person name="Van der Auwera G.A."/>
            <person name="Mahillon J."/>
            <person name="Duprez V."/>
            <person name="Timmery S."/>
            <person name="Mattelet C."/>
            <person name="Dierick K."/>
            <person name="Sun M."/>
            <person name="Yu Z."/>
            <person name="Zhu L."/>
            <person name="Hu X."/>
            <person name="Shank E.B."/>
            <person name="Swiecicka I."/>
            <person name="Hansen B.M."/>
            <person name="Andrup L."/>
            <person name="Young S.K."/>
            <person name="Zeng Q."/>
            <person name="Gargeya S."/>
            <person name="Fitzgerald M."/>
            <person name="Haas B."/>
            <person name="Abouelleil A."/>
            <person name="Alvarado L."/>
            <person name="Arachchi H.M."/>
            <person name="Berlin A."/>
            <person name="Chapman S.B."/>
            <person name="Goldberg J."/>
            <person name="Griggs A."/>
            <person name="Gujja S."/>
            <person name="Hansen M."/>
            <person name="Howarth C."/>
            <person name="Imamovic A."/>
            <person name="Larimer J."/>
            <person name="McCowen C."/>
            <person name="Montmayeur A."/>
            <person name="Murphy C."/>
            <person name="Neiman D."/>
            <person name="Pearson M."/>
            <person name="Priest M."/>
            <person name="Roberts A."/>
            <person name="Saif S."/>
            <person name="Shea T."/>
            <person name="Sisk P."/>
            <person name="Sykes S."/>
            <person name="Wortman J."/>
            <person name="Nusbaum C."/>
            <person name="Birren B."/>
        </authorList>
    </citation>
    <scope>NUCLEOTIDE SEQUENCE [LARGE SCALE GENOMIC DNA]</scope>
    <source>
        <strain evidence="2 3">HuA4-10</strain>
    </source>
</reference>
<sequence>MLFYNLLKMYLLELFQKRWLFVINILFLIAGVSIPLIRSFYFLSNNSLFSFLIAARDMKIVLFSYLPLLLLFFYSFNYMDKNVYVYFRHKNRQSYCVHLIIKIVSLAILYSSIYLLIVGINFLIVREKIVMWLLPSSSWLVITYFIVSLWLVTVAICIFAQILVFFVKNKAICIFTIYFFITIDQLLEKNYNFSLFWSKGLIFQEKDLFLTSISLMKLAFILGIISILFSILNICLHRWTYITEVINYDE</sequence>
<protein>
    <submittedName>
        <fullName evidence="2">Uncharacterized protein</fullName>
    </submittedName>
</protein>
<evidence type="ECO:0000256" key="1">
    <source>
        <dbReference type="SAM" id="Phobius"/>
    </source>
</evidence>
<accession>J8DXF4</accession>
<dbReference type="HOGENOM" id="CLU_1164013_0_0_9"/>
<feature type="transmembrane region" description="Helical" evidence="1">
    <location>
        <begin position="137"/>
        <end position="164"/>
    </location>
</feature>
<organism evidence="2 3">
    <name type="scientific">Bacillus cereus HuA4-10</name>
    <dbReference type="NCBI Taxonomy" id="1053206"/>
    <lineage>
        <taxon>Bacteria</taxon>
        <taxon>Bacillati</taxon>
        <taxon>Bacillota</taxon>
        <taxon>Bacilli</taxon>
        <taxon>Bacillales</taxon>
        <taxon>Bacillaceae</taxon>
        <taxon>Bacillus</taxon>
        <taxon>Bacillus cereus group</taxon>
    </lineage>
</organism>
<keyword evidence="1" id="KW-0812">Transmembrane</keyword>
<feature type="transmembrane region" description="Helical" evidence="1">
    <location>
        <begin position="60"/>
        <end position="78"/>
    </location>
</feature>
<proteinExistence type="predicted"/>
<dbReference type="PATRIC" id="fig|1053206.3.peg.1421"/>
<feature type="transmembrane region" description="Helical" evidence="1">
    <location>
        <begin position="99"/>
        <end position="125"/>
    </location>
</feature>
<feature type="transmembrane region" description="Helical" evidence="1">
    <location>
        <begin position="171"/>
        <end position="188"/>
    </location>
</feature>
<evidence type="ECO:0000313" key="3">
    <source>
        <dbReference type="Proteomes" id="UP000006977"/>
    </source>
</evidence>
<dbReference type="Proteomes" id="UP000006977">
    <property type="component" value="Unassembled WGS sequence"/>
</dbReference>